<dbReference type="GeneID" id="10510616"/>
<proteinExistence type="predicted"/>
<dbReference type="VEuPathDB" id="AmoebaDB:DICPUDRAFT_83663"/>
<evidence type="ECO:0000256" key="2">
    <source>
        <dbReference type="ARBA" id="ARBA00022692"/>
    </source>
</evidence>
<reference evidence="8" key="1">
    <citation type="journal article" date="2011" name="Genome Biol.">
        <title>Comparative genomics of the social amoebae Dictyostelium discoideum and Dictyostelium purpureum.</title>
        <authorList>
            <consortium name="US DOE Joint Genome Institute (JGI-PGF)"/>
            <person name="Sucgang R."/>
            <person name="Kuo A."/>
            <person name="Tian X."/>
            <person name="Salerno W."/>
            <person name="Parikh A."/>
            <person name="Feasley C.L."/>
            <person name="Dalin E."/>
            <person name="Tu H."/>
            <person name="Huang E."/>
            <person name="Barry K."/>
            <person name="Lindquist E."/>
            <person name="Shapiro H."/>
            <person name="Bruce D."/>
            <person name="Schmutz J."/>
            <person name="Salamov A."/>
            <person name="Fey P."/>
            <person name="Gaudet P."/>
            <person name="Anjard C."/>
            <person name="Babu M.M."/>
            <person name="Basu S."/>
            <person name="Bushmanova Y."/>
            <person name="van der Wel H."/>
            <person name="Katoh-Kurasawa M."/>
            <person name="Dinh C."/>
            <person name="Coutinho P.M."/>
            <person name="Saito T."/>
            <person name="Elias M."/>
            <person name="Schaap P."/>
            <person name="Kay R.R."/>
            <person name="Henrissat B."/>
            <person name="Eichinger L."/>
            <person name="Rivero F."/>
            <person name="Putnam N.H."/>
            <person name="West C.M."/>
            <person name="Loomis W.F."/>
            <person name="Chisholm R.L."/>
            <person name="Shaulsky G."/>
            <person name="Strassmann J.E."/>
            <person name="Queller D.C."/>
            <person name="Kuspa A."/>
            <person name="Grigoriev I.V."/>
        </authorList>
    </citation>
    <scope>NUCLEOTIDE SEQUENCE [LARGE SCALE GENOMIC DNA]</scope>
    <source>
        <strain evidence="8">QSDP1</strain>
    </source>
</reference>
<name>F1A080_DICPU</name>
<dbReference type="GO" id="GO:0006488">
    <property type="term" value="P:dolichol-linked oligosaccharide biosynthetic process"/>
    <property type="evidence" value="ECO:0007669"/>
    <property type="project" value="InterPro"/>
</dbReference>
<dbReference type="InterPro" id="IPR001104">
    <property type="entry name" value="3-oxo-5_a-steroid_4-DH_C"/>
</dbReference>
<feature type="transmembrane region" description="Helical" evidence="5">
    <location>
        <begin position="84"/>
        <end position="103"/>
    </location>
</feature>
<dbReference type="KEGG" id="dpp:DICPUDRAFT_83663"/>
<accession>F1A080</accession>
<feature type="transmembrane region" description="Helical" evidence="5">
    <location>
        <begin position="144"/>
        <end position="163"/>
    </location>
</feature>
<dbReference type="OMA" id="WSLHGKN"/>
<sequence length="306" mass="36360">MIFEYIPYEKFVSNAFFLCLLYWIVAFFLYLIRLFDEQGFGKATAYGKLATPANPQNKEKEKEKEKGKESTNFFNKKVIVTKNAWTIFYLTLSVLSAVYLVLLCKIEDNLYNQKILYVLFIIQGLRRCYETVKIQSHRYSEMSLFLFASGISYYVFLASSIYFETLFKEMNGTILEQTNSLEKKNIIKIIISVALFTVNSYEQFQSHKILASLRATDKKDESSTTPQYRIPYGRLFNRCSSPHYFCEILIYLSFLLLTYFNYYTLLLCFVFTFVNLFHRASETHDWYITKFREYPKQRKIMIPNFI</sequence>
<dbReference type="InParanoid" id="F1A080"/>
<dbReference type="eggNOG" id="KOG1640">
    <property type="taxonomic scope" value="Eukaryota"/>
</dbReference>
<dbReference type="PANTHER" id="PTHR14624">
    <property type="entry name" value="DFG10 PROTEIN"/>
    <property type="match status" value="1"/>
</dbReference>
<evidence type="ECO:0000256" key="5">
    <source>
        <dbReference type="SAM" id="Phobius"/>
    </source>
</evidence>
<keyword evidence="8" id="KW-1185">Reference proteome</keyword>
<dbReference type="STRING" id="5786.F1A080"/>
<keyword evidence="4 5" id="KW-0472">Membrane</keyword>
<dbReference type="Pfam" id="PF02544">
    <property type="entry name" value="Steroid_dh"/>
    <property type="match status" value="1"/>
</dbReference>
<feature type="domain" description="3-oxo-5-alpha-steroid 4-dehydrogenase C-terminal" evidence="6">
    <location>
        <begin position="163"/>
        <end position="305"/>
    </location>
</feature>
<dbReference type="UniPathway" id="UPA00378"/>
<dbReference type="Proteomes" id="UP000001064">
    <property type="component" value="Unassembled WGS sequence"/>
</dbReference>
<dbReference type="GO" id="GO:0102389">
    <property type="term" value="F:polyprenol reductase activity"/>
    <property type="evidence" value="ECO:0000318"/>
    <property type="project" value="GO_Central"/>
</dbReference>
<comment type="subcellular location">
    <subcellularLocation>
        <location evidence="1">Endomembrane system</location>
        <topology evidence="1">Multi-pass membrane protein</topology>
    </subcellularLocation>
</comment>
<dbReference type="FunCoup" id="F1A080">
    <property type="interactions" value="4"/>
</dbReference>
<dbReference type="OrthoDB" id="20833at2759"/>
<dbReference type="PROSITE" id="PS50244">
    <property type="entry name" value="S5A_REDUCTASE"/>
    <property type="match status" value="1"/>
</dbReference>
<dbReference type="GO" id="GO:0006629">
    <property type="term" value="P:lipid metabolic process"/>
    <property type="evidence" value="ECO:0007669"/>
    <property type="project" value="InterPro"/>
</dbReference>
<dbReference type="InterPro" id="IPR039698">
    <property type="entry name" value="Dfg10/SRD5A3"/>
</dbReference>
<dbReference type="GO" id="GO:0005783">
    <property type="term" value="C:endoplasmic reticulum"/>
    <property type="evidence" value="ECO:0000318"/>
    <property type="project" value="GO_Central"/>
</dbReference>
<evidence type="ECO:0000259" key="6">
    <source>
        <dbReference type="Pfam" id="PF02544"/>
    </source>
</evidence>
<evidence type="ECO:0000256" key="4">
    <source>
        <dbReference type="ARBA" id="ARBA00023136"/>
    </source>
</evidence>
<organism evidence="7 8">
    <name type="scientific">Dictyostelium purpureum</name>
    <name type="common">Slime mold</name>
    <dbReference type="NCBI Taxonomy" id="5786"/>
    <lineage>
        <taxon>Eukaryota</taxon>
        <taxon>Amoebozoa</taxon>
        <taxon>Evosea</taxon>
        <taxon>Eumycetozoa</taxon>
        <taxon>Dictyostelia</taxon>
        <taxon>Dictyosteliales</taxon>
        <taxon>Dictyosteliaceae</taxon>
        <taxon>Dictyostelium</taxon>
    </lineage>
</organism>
<evidence type="ECO:0000256" key="1">
    <source>
        <dbReference type="ARBA" id="ARBA00004127"/>
    </source>
</evidence>
<keyword evidence="3 5" id="KW-1133">Transmembrane helix</keyword>
<evidence type="ECO:0000313" key="7">
    <source>
        <dbReference type="EMBL" id="EGC30403.1"/>
    </source>
</evidence>
<protein>
    <recommendedName>
        <fullName evidence="6">3-oxo-5-alpha-steroid 4-dehydrogenase C-terminal domain-containing protein</fullName>
    </recommendedName>
</protein>
<gene>
    <name evidence="7" type="ORF">DICPUDRAFT_83663</name>
</gene>
<dbReference type="AlphaFoldDB" id="F1A080"/>
<feature type="transmembrane region" description="Helical" evidence="5">
    <location>
        <begin position="12"/>
        <end position="32"/>
    </location>
</feature>
<dbReference type="EMBL" id="GL871332">
    <property type="protein sequence ID" value="EGC30403.1"/>
    <property type="molecule type" value="Genomic_DNA"/>
</dbReference>
<evidence type="ECO:0000313" key="8">
    <source>
        <dbReference type="Proteomes" id="UP000001064"/>
    </source>
</evidence>
<keyword evidence="2 5" id="KW-0812">Transmembrane</keyword>
<evidence type="ECO:0000256" key="3">
    <source>
        <dbReference type="ARBA" id="ARBA00022989"/>
    </source>
</evidence>
<feature type="transmembrane region" description="Helical" evidence="5">
    <location>
        <begin position="248"/>
        <end position="274"/>
    </location>
</feature>
<dbReference type="RefSeq" id="XP_003293071.1">
    <property type="nucleotide sequence ID" value="XM_003293023.1"/>
</dbReference>
<dbReference type="PANTHER" id="PTHR14624:SF0">
    <property type="entry name" value="POLYPRENOL REDUCTASE"/>
    <property type="match status" value="1"/>
</dbReference>